<dbReference type="SUPFAM" id="SSF53383">
    <property type="entry name" value="PLP-dependent transferases"/>
    <property type="match status" value="1"/>
</dbReference>
<name>A0A5Q2MWU9_9FIRM</name>
<dbReference type="InterPro" id="IPR004838">
    <property type="entry name" value="NHTrfase_class1_PyrdxlP-BS"/>
</dbReference>
<dbReference type="Gene3D" id="3.40.640.10">
    <property type="entry name" value="Type I PLP-dependent aspartate aminotransferase-like (Major domain)"/>
    <property type="match status" value="1"/>
</dbReference>
<dbReference type="PANTHER" id="PTHR42885">
    <property type="entry name" value="HISTIDINOL-PHOSPHATE AMINOTRANSFERASE-RELATED"/>
    <property type="match status" value="1"/>
</dbReference>
<dbReference type="InterPro" id="IPR015421">
    <property type="entry name" value="PyrdxlP-dep_Trfase_major"/>
</dbReference>
<comment type="cofactor">
    <cofactor evidence="1 3">
        <name>pyridoxal 5'-phosphate</name>
        <dbReference type="ChEBI" id="CHEBI:597326"/>
    </cofactor>
</comment>
<dbReference type="AlphaFoldDB" id="A0A5Q2MWU9"/>
<evidence type="ECO:0000313" key="5">
    <source>
        <dbReference type="EMBL" id="QGG46887.1"/>
    </source>
</evidence>
<keyword evidence="3 5" id="KW-0032">Aminotransferase</keyword>
<gene>
    <name evidence="5" type="ORF">FTV88_0709</name>
</gene>
<dbReference type="KEGG" id="hcv:FTV88_0709"/>
<dbReference type="EMBL" id="CP045875">
    <property type="protein sequence ID" value="QGG46887.1"/>
    <property type="molecule type" value="Genomic_DNA"/>
</dbReference>
<evidence type="ECO:0000313" key="6">
    <source>
        <dbReference type="Proteomes" id="UP000366051"/>
    </source>
</evidence>
<dbReference type="InterPro" id="IPR004839">
    <property type="entry name" value="Aminotransferase_I/II_large"/>
</dbReference>
<dbReference type="GO" id="GO:0030170">
    <property type="term" value="F:pyridoxal phosphate binding"/>
    <property type="evidence" value="ECO:0007669"/>
    <property type="project" value="InterPro"/>
</dbReference>
<evidence type="ECO:0000256" key="2">
    <source>
        <dbReference type="ARBA" id="ARBA00022898"/>
    </source>
</evidence>
<dbReference type="PROSITE" id="PS00105">
    <property type="entry name" value="AA_TRANSFER_CLASS_1"/>
    <property type="match status" value="1"/>
</dbReference>
<evidence type="ECO:0000256" key="3">
    <source>
        <dbReference type="RuleBase" id="RU000481"/>
    </source>
</evidence>
<proteinExistence type="inferred from homology"/>
<reference evidence="6" key="1">
    <citation type="submission" date="2019-11" db="EMBL/GenBank/DDBJ databases">
        <title>Genome sequence of Heliorestis convoluta strain HH, an alkaliphilic and minimalistic phototrophic bacterium from a soda lake in Egypt.</title>
        <authorList>
            <person name="Dewey E.D."/>
            <person name="Stokes L.M."/>
            <person name="Burchell B.M."/>
            <person name="Shaffer K.N."/>
            <person name="Huntington A.M."/>
            <person name="Baker J.M."/>
            <person name="Nadendla S."/>
            <person name="Giglio M.G."/>
            <person name="Touchman J.W."/>
            <person name="Blankenship R.E."/>
            <person name="Madigan M.T."/>
            <person name="Sattley W.M."/>
        </authorList>
    </citation>
    <scope>NUCLEOTIDE SEQUENCE [LARGE SCALE GENOMIC DNA]</scope>
    <source>
        <strain evidence="6">HH</strain>
    </source>
</reference>
<keyword evidence="2" id="KW-0663">Pyridoxal phosphate</keyword>
<dbReference type="Gene3D" id="3.90.1150.10">
    <property type="entry name" value="Aspartate Aminotransferase, domain 1"/>
    <property type="match status" value="1"/>
</dbReference>
<dbReference type="PANTHER" id="PTHR42885:SF1">
    <property type="entry name" value="THREONINE-PHOSPHATE DECARBOXYLASE"/>
    <property type="match status" value="1"/>
</dbReference>
<dbReference type="CDD" id="cd00609">
    <property type="entry name" value="AAT_like"/>
    <property type="match status" value="1"/>
</dbReference>
<sequence>MDTKKRPYEHGGDIWSYGEKVIDFSANINAQGLSLKARKAMVERIDEVIHYPDPHCRHLLQHLSTYLGLTPSALLPGNGAVDLLDHWIAQCQLRKVMLCEPSFGQYHRALKAQGTQIHPFYLNEKDHFQLDHKKWIAQLIESGCDGAIVCSPHNPVGWTWERGVRDEIIKVCEERRIHLLIDESFVDFLPPEQEIRAIEQTVASNYVRVLYSLTKFFAIPGLRLGLLIGKPSFIEELQSKRDPWSVNHLAQIAAVAALQDRDYQKRTQERLPQERAYLFEGLQKIKGFEPLPSTVNFLLVNIEKSGYSASWWTDKLAQKKMILRNCNSFALLGERYLRIAVRTIEETAKLLEALQVIEGEESVL</sequence>
<organism evidence="5 6">
    <name type="scientific">Heliorestis convoluta</name>
    <dbReference type="NCBI Taxonomy" id="356322"/>
    <lineage>
        <taxon>Bacteria</taxon>
        <taxon>Bacillati</taxon>
        <taxon>Bacillota</taxon>
        <taxon>Clostridia</taxon>
        <taxon>Eubacteriales</taxon>
        <taxon>Heliobacteriaceae</taxon>
        <taxon>Heliorestis</taxon>
    </lineage>
</organism>
<dbReference type="EC" id="2.6.1.-" evidence="3"/>
<dbReference type="Pfam" id="PF00155">
    <property type="entry name" value="Aminotran_1_2"/>
    <property type="match status" value="1"/>
</dbReference>
<feature type="domain" description="Aminotransferase class I/classII large" evidence="4">
    <location>
        <begin position="20"/>
        <end position="354"/>
    </location>
</feature>
<protein>
    <recommendedName>
        <fullName evidence="3">Aminotransferase</fullName>
        <ecNumber evidence="3">2.6.1.-</ecNumber>
    </recommendedName>
</protein>
<keyword evidence="3 5" id="KW-0808">Transferase</keyword>
<comment type="similarity">
    <text evidence="3">Belongs to the class-I pyridoxal-phosphate-dependent aminotransferase family.</text>
</comment>
<keyword evidence="6" id="KW-1185">Reference proteome</keyword>
<dbReference type="Proteomes" id="UP000366051">
    <property type="component" value="Chromosome"/>
</dbReference>
<dbReference type="InterPro" id="IPR015424">
    <property type="entry name" value="PyrdxlP-dep_Trfase"/>
</dbReference>
<dbReference type="OrthoDB" id="9813612at2"/>
<dbReference type="GO" id="GO:0008483">
    <property type="term" value="F:transaminase activity"/>
    <property type="evidence" value="ECO:0007669"/>
    <property type="project" value="UniProtKB-KW"/>
</dbReference>
<evidence type="ECO:0000259" key="4">
    <source>
        <dbReference type="Pfam" id="PF00155"/>
    </source>
</evidence>
<dbReference type="InterPro" id="IPR015422">
    <property type="entry name" value="PyrdxlP-dep_Trfase_small"/>
</dbReference>
<accession>A0A5Q2MWU9</accession>
<dbReference type="RefSeq" id="WP_153724380.1">
    <property type="nucleotide sequence ID" value="NZ_CP045875.1"/>
</dbReference>
<evidence type="ECO:0000256" key="1">
    <source>
        <dbReference type="ARBA" id="ARBA00001933"/>
    </source>
</evidence>